<keyword evidence="7" id="KW-0175">Coiled coil</keyword>
<dbReference type="EMBL" id="JAFNEN010000360">
    <property type="protein sequence ID" value="KAG8184811.1"/>
    <property type="molecule type" value="Genomic_DNA"/>
</dbReference>
<feature type="coiled-coil region" evidence="7">
    <location>
        <begin position="527"/>
        <end position="603"/>
    </location>
</feature>
<dbReference type="GO" id="GO:0005634">
    <property type="term" value="C:nucleus"/>
    <property type="evidence" value="ECO:0007669"/>
    <property type="project" value="TreeGrafter"/>
</dbReference>
<keyword evidence="4" id="KW-0206">Cytoskeleton</keyword>
<dbReference type="PANTHER" id="PTHR24115">
    <property type="entry name" value="KINESIN-RELATED"/>
    <property type="match status" value="1"/>
</dbReference>
<name>A0AAV6UMG1_9ARAC</name>
<keyword evidence="6" id="KW-0493">Microtubule</keyword>
<evidence type="ECO:0000313" key="10">
    <source>
        <dbReference type="Proteomes" id="UP000827092"/>
    </source>
</evidence>
<keyword evidence="10" id="KW-1185">Reference proteome</keyword>
<sequence length="863" mass="98953">MKTKQKSVVKDQIEVYCRIRPLESAAEPLCLKAKDKKTVVLFSPETSQLNKIIKEVHYSFKEVFDADTSQKELFDRISLPFIEDVLQGNNGLIFTYGITSSGKTYTMTGTHRDGGLLPRSLDVVFSSIKGYQVPKFVFKPDKLNGFDIQSASDARVEQQNNSKGINVNRTMMKTPRREKTVIDRTPDSTIISEIPSDVNFAVFVSYVEIYNNYIYDLLEDLDTRKKLNLSSKMLRENPVTHNMYVFGVTESEVTTVDEALDLFYKGQMRRKVSNTALNAESSRSHSVFTIRIVQAPLDPQGAEILTDKSLIQIGQLSLVDLAGSERSVRTKNTGIKLREAGNINASLMALRNCIEHLRESQTLDVTRIIPFRESKLTHLFKSYFEGEGKIKMIVCVNPHAEYYDEIIHVMKFAEMTQDVVITRTVATSTPVGLMPGRGKMYREAVKKAKEDGVSVFNPVFSPIVYSLGPEFQDNDLLYSEDELMYSNLIETLIKRKNQRAILTADLEKKQNDFRKCLLDVYAENGKLKKVEMDLAGRKQQVLNLEKKIYDITQEKEQFEKLYMNSQSDLKASKIEAENLKKLLADQKKENERFKIKMQEKLEMDKDRMRRNMERRYTEKLAELERKVYVKDEVFSHLREIINADDFAWNDEPVIPSKPEPHRMSRARAFLDVTLPEPRLQKARSATNFNTGRNGQQSIKETAKLFERDNLMSQDYEKSIPVSNPRHRRSRSNTTEKWIEHKPIGNLDLGTVLQPSMKTKKSVSELKIRDITKPDVSRYILEHQEQDSKGQLETQLYKADVIPSASGGAQVIFNDVETLQQRSPTRNFNSRKRSNDGLPIIEIENRCAVGFENLGNPSKMKKTG</sequence>
<keyword evidence="2 5" id="KW-0547">Nucleotide-binding</keyword>
<accession>A0AAV6UMG1</accession>
<protein>
    <recommendedName>
        <fullName evidence="6">Kinesin-like protein</fullName>
    </recommendedName>
</protein>
<dbReference type="PRINTS" id="PR00380">
    <property type="entry name" value="KINESINHEAVY"/>
</dbReference>
<evidence type="ECO:0000256" key="4">
    <source>
        <dbReference type="ARBA" id="ARBA00023212"/>
    </source>
</evidence>
<feature type="domain" description="Kinesin motor" evidence="8">
    <location>
        <begin position="12"/>
        <end position="419"/>
    </location>
</feature>
<organism evidence="9 10">
    <name type="scientific">Oedothorax gibbosus</name>
    <dbReference type="NCBI Taxonomy" id="931172"/>
    <lineage>
        <taxon>Eukaryota</taxon>
        <taxon>Metazoa</taxon>
        <taxon>Ecdysozoa</taxon>
        <taxon>Arthropoda</taxon>
        <taxon>Chelicerata</taxon>
        <taxon>Arachnida</taxon>
        <taxon>Araneae</taxon>
        <taxon>Araneomorphae</taxon>
        <taxon>Entelegynae</taxon>
        <taxon>Araneoidea</taxon>
        <taxon>Linyphiidae</taxon>
        <taxon>Erigoninae</taxon>
        <taxon>Oedothorax</taxon>
    </lineage>
</organism>
<evidence type="ECO:0000256" key="7">
    <source>
        <dbReference type="SAM" id="Coils"/>
    </source>
</evidence>
<keyword evidence="4" id="KW-0963">Cytoplasm</keyword>
<dbReference type="AlphaFoldDB" id="A0AAV6UMG1"/>
<comment type="subcellular location">
    <subcellularLocation>
        <location evidence="1">Cytoplasm</location>
        <location evidence="1">Cytoskeleton</location>
    </subcellularLocation>
</comment>
<feature type="binding site" evidence="5">
    <location>
        <begin position="97"/>
        <end position="104"/>
    </location>
    <ligand>
        <name>ATP</name>
        <dbReference type="ChEBI" id="CHEBI:30616"/>
    </ligand>
</feature>
<dbReference type="SUPFAM" id="SSF52540">
    <property type="entry name" value="P-loop containing nucleoside triphosphate hydrolases"/>
    <property type="match status" value="1"/>
</dbReference>
<evidence type="ECO:0000256" key="2">
    <source>
        <dbReference type="ARBA" id="ARBA00022741"/>
    </source>
</evidence>
<gene>
    <name evidence="9" type="ORF">JTE90_001508</name>
</gene>
<dbReference type="PROSITE" id="PS00411">
    <property type="entry name" value="KINESIN_MOTOR_1"/>
    <property type="match status" value="1"/>
</dbReference>
<dbReference type="InterPro" id="IPR019821">
    <property type="entry name" value="Kinesin_motor_CS"/>
</dbReference>
<evidence type="ECO:0000256" key="3">
    <source>
        <dbReference type="ARBA" id="ARBA00022840"/>
    </source>
</evidence>
<evidence type="ECO:0000256" key="6">
    <source>
        <dbReference type="RuleBase" id="RU000394"/>
    </source>
</evidence>
<keyword evidence="5 6" id="KW-0505">Motor protein</keyword>
<dbReference type="InterPro" id="IPR027640">
    <property type="entry name" value="Kinesin-like_fam"/>
</dbReference>
<reference evidence="9 10" key="1">
    <citation type="journal article" date="2022" name="Nat. Ecol. Evol.">
        <title>A masculinizing supergene underlies an exaggerated male reproductive morph in a spider.</title>
        <authorList>
            <person name="Hendrickx F."/>
            <person name="De Corte Z."/>
            <person name="Sonet G."/>
            <person name="Van Belleghem S.M."/>
            <person name="Kostlbacher S."/>
            <person name="Vangestel C."/>
        </authorList>
    </citation>
    <scope>NUCLEOTIDE SEQUENCE [LARGE SCALE GENOMIC DNA]</scope>
    <source>
        <strain evidence="9">W744_W776</strain>
    </source>
</reference>
<dbReference type="GO" id="GO:0005871">
    <property type="term" value="C:kinesin complex"/>
    <property type="evidence" value="ECO:0007669"/>
    <property type="project" value="TreeGrafter"/>
</dbReference>
<proteinExistence type="inferred from homology"/>
<dbReference type="Gene3D" id="3.40.850.10">
    <property type="entry name" value="Kinesin motor domain"/>
    <property type="match status" value="1"/>
</dbReference>
<dbReference type="Pfam" id="PF16540">
    <property type="entry name" value="MKLP1_Arf_bdg"/>
    <property type="match status" value="1"/>
</dbReference>
<evidence type="ECO:0000256" key="1">
    <source>
        <dbReference type="ARBA" id="ARBA00004245"/>
    </source>
</evidence>
<dbReference type="Proteomes" id="UP000827092">
    <property type="component" value="Unassembled WGS sequence"/>
</dbReference>
<evidence type="ECO:0000259" key="8">
    <source>
        <dbReference type="PROSITE" id="PS50067"/>
    </source>
</evidence>
<dbReference type="GO" id="GO:0016887">
    <property type="term" value="F:ATP hydrolysis activity"/>
    <property type="evidence" value="ECO:0007669"/>
    <property type="project" value="TreeGrafter"/>
</dbReference>
<dbReference type="Gene3D" id="2.60.40.4330">
    <property type="entry name" value="Kinesin-like protein Kif23, Arf6-interacting domain"/>
    <property type="match status" value="1"/>
</dbReference>
<dbReference type="GO" id="GO:0003777">
    <property type="term" value="F:microtubule motor activity"/>
    <property type="evidence" value="ECO:0007669"/>
    <property type="project" value="InterPro"/>
</dbReference>
<dbReference type="SMART" id="SM00129">
    <property type="entry name" value="KISc"/>
    <property type="match status" value="1"/>
</dbReference>
<dbReference type="PANTHER" id="PTHR24115:SF600">
    <property type="entry name" value="KINESIN-LIKE PROTEIN KIF23"/>
    <property type="match status" value="1"/>
</dbReference>
<dbReference type="InterPro" id="IPR032384">
    <property type="entry name" value="Kif23_Arf-bd"/>
</dbReference>
<dbReference type="InterPro" id="IPR038105">
    <property type="entry name" value="Kif23_Arf-bd_sf"/>
</dbReference>
<dbReference type="GO" id="GO:0007018">
    <property type="term" value="P:microtubule-based movement"/>
    <property type="evidence" value="ECO:0007669"/>
    <property type="project" value="InterPro"/>
</dbReference>
<keyword evidence="3 5" id="KW-0067">ATP-binding</keyword>
<dbReference type="GO" id="GO:0005874">
    <property type="term" value="C:microtubule"/>
    <property type="evidence" value="ECO:0007669"/>
    <property type="project" value="UniProtKB-KW"/>
</dbReference>
<evidence type="ECO:0000256" key="5">
    <source>
        <dbReference type="PROSITE-ProRule" id="PRU00283"/>
    </source>
</evidence>
<dbReference type="GO" id="GO:0005524">
    <property type="term" value="F:ATP binding"/>
    <property type="evidence" value="ECO:0007669"/>
    <property type="project" value="UniProtKB-UniRule"/>
</dbReference>
<dbReference type="InterPro" id="IPR001752">
    <property type="entry name" value="Kinesin_motor_dom"/>
</dbReference>
<dbReference type="InterPro" id="IPR036961">
    <property type="entry name" value="Kinesin_motor_dom_sf"/>
</dbReference>
<dbReference type="InterPro" id="IPR027417">
    <property type="entry name" value="P-loop_NTPase"/>
</dbReference>
<comment type="similarity">
    <text evidence="5 6">Belongs to the TRAFAC class myosin-kinesin ATPase superfamily. Kinesin family.</text>
</comment>
<dbReference type="GO" id="GO:0008017">
    <property type="term" value="F:microtubule binding"/>
    <property type="evidence" value="ECO:0007669"/>
    <property type="project" value="InterPro"/>
</dbReference>
<evidence type="ECO:0000313" key="9">
    <source>
        <dbReference type="EMBL" id="KAG8184811.1"/>
    </source>
</evidence>
<comment type="caution">
    <text evidence="9">The sequence shown here is derived from an EMBL/GenBank/DDBJ whole genome shotgun (WGS) entry which is preliminary data.</text>
</comment>
<dbReference type="PROSITE" id="PS50067">
    <property type="entry name" value="KINESIN_MOTOR_2"/>
    <property type="match status" value="1"/>
</dbReference>
<dbReference type="Pfam" id="PF00225">
    <property type="entry name" value="Kinesin"/>
    <property type="match status" value="1"/>
</dbReference>